<comment type="caution">
    <text evidence="1">The sequence shown here is derived from an EMBL/GenBank/DDBJ whole genome shotgun (WGS) entry which is preliminary data.</text>
</comment>
<proteinExistence type="predicted"/>
<keyword evidence="2" id="KW-1185">Reference proteome</keyword>
<organism evidence="1 2">
    <name type="scientific">Flavobacterium lipolyticum</name>
    <dbReference type="NCBI Taxonomy" id="2893754"/>
    <lineage>
        <taxon>Bacteria</taxon>
        <taxon>Pseudomonadati</taxon>
        <taxon>Bacteroidota</taxon>
        <taxon>Flavobacteriia</taxon>
        <taxon>Flavobacteriales</taxon>
        <taxon>Flavobacteriaceae</taxon>
        <taxon>Flavobacterium</taxon>
    </lineage>
</organism>
<dbReference type="Proteomes" id="UP001430700">
    <property type="component" value="Unassembled WGS sequence"/>
</dbReference>
<protein>
    <submittedName>
        <fullName evidence="1">Uncharacterized protein</fullName>
    </submittedName>
</protein>
<name>A0ABS8M6M9_9FLAO</name>
<dbReference type="RefSeq" id="WP_230001284.1">
    <property type="nucleotide sequence ID" value="NZ_JAJJMN010000002.1"/>
</dbReference>
<gene>
    <name evidence="1" type="ORF">LNQ34_22080</name>
</gene>
<evidence type="ECO:0000313" key="1">
    <source>
        <dbReference type="EMBL" id="MCC9020463.1"/>
    </source>
</evidence>
<dbReference type="InterPro" id="IPR011043">
    <property type="entry name" value="Gal_Oxase/kelch_b-propeller"/>
</dbReference>
<accession>A0ABS8M6M9</accession>
<evidence type="ECO:0000313" key="2">
    <source>
        <dbReference type="Proteomes" id="UP001430700"/>
    </source>
</evidence>
<dbReference type="InterPro" id="IPR015915">
    <property type="entry name" value="Kelch-typ_b-propeller"/>
</dbReference>
<dbReference type="SUPFAM" id="SSF50965">
    <property type="entry name" value="Galactose oxidase, central domain"/>
    <property type="match status" value="1"/>
</dbReference>
<reference evidence="1" key="1">
    <citation type="submission" date="2021-11" db="EMBL/GenBank/DDBJ databases">
        <title>Description of novel Flavobacterium species.</title>
        <authorList>
            <person name="Saticioglu I.B."/>
            <person name="Ay H."/>
            <person name="Altun S."/>
            <person name="Duman M."/>
        </authorList>
    </citation>
    <scope>NUCLEOTIDE SEQUENCE</scope>
    <source>
        <strain evidence="1">F-126</strain>
    </source>
</reference>
<sequence>MGYVTTGSSNLVRNGDALKLDILISEENLRAILLMGVFSIGNLETIVEKEDLKNLSCELWAKIDDTNKLATFPVKICEFLFDSNDPGKRSYIFPRDYTDEYTYLILKIRAEKATVTTPSTELLITFKDKKDTSVPREIVEIPFTVIVKQAKPEINLFESNYTVLQRNKAVVLSWNIKGERYILREGLQELQKGEVTTGSGNYLINSVASGDHSYTLEVKTGDASITKIIQVRALGESKLYTNANPTGIDALFTIGNFCVSQDSSFLFSLMLKTEGGSTRINHVGYTNTNEGFSENWQRVTLSEEEKNSLKPFANSPLLHLKSTGELHGRLFFTGGSYIEPMKFNNRVAILNLDAEAGARVVITEALPWSSRTGHSAVLFPHGDEEKIWLLGGVDEWGRALNDVWVSGNGKDWDNINANGSVNVNKNNPAKMPWSPRYLAGITVELDNNGNRKELWIGGGFSEIGGTETSDIWKWNKNSWMEIKPLKINTNSYLSSGLSFVGKDTIDSTGIFLLGGYQEKTDKKKYFSRVTLNNGDYGSSQLDTSSVEFSFDTTKDSKIVTGFFKGCLWYMVLTDGGDRGITYSILFYWVPVVTSQTLILT</sequence>
<dbReference type="EMBL" id="JAJJMN010000002">
    <property type="protein sequence ID" value="MCC9020463.1"/>
    <property type="molecule type" value="Genomic_DNA"/>
</dbReference>
<dbReference type="Gene3D" id="2.120.10.80">
    <property type="entry name" value="Kelch-type beta propeller"/>
    <property type="match status" value="1"/>
</dbReference>